<reference evidence="5 8" key="2">
    <citation type="journal article" date="2018" name="Int. J. Syst. Evol. Microbiol.">
        <title>Pseudooceanicola lipolyticus sp. nov., a marine alphaproteobacterium, reclassification of Oceanicola flagellatus as Pseudooceanicola flagellatus comb. nov. and emended description of the genus Pseudooceanicola.</title>
        <authorList>
            <person name="Huang M.-M."/>
            <person name="Guo L.-L."/>
            <person name="Wu Y.-H."/>
            <person name="Lai Q.-L."/>
            <person name="Shao Z.-Z."/>
            <person name="Wang C.-S."/>
            <person name="Wu M."/>
            <person name="Xu X.-W."/>
        </authorList>
    </citation>
    <scope>NUCLEOTIDE SEQUENCE [LARGE SCALE GENOMIC DNA]</scope>
    <source>
        <strain evidence="5 8">Ar-45</strain>
    </source>
</reference>
<dbReference type="RefSeq" id="WP_097147478.1">
    <property type="nucleotide sequence ID" value="NZ_OBEA01000009.1"/>
</dbReference>
<feature type="region of interest" description="Disordered" evidence="2">
    <location>
        <begin position="1"/>
        <end position="20"/>
    </location>
</feature>
<keyword evidence="1" id="KW-0175">Coiled coil</keyword>
<dbReference type="Proteomes" id="UP000231655">
    <property type="component" value="Unassembled WGS sequence"/>
</dbReference>
<evidence type="ECO:0000256" key="3">
    <source>
        <dbReference type="SAM" id="Phobius"/>
    </source>
</evidence>
<feature type="transmembrane region" description="Helical" evidence="3">
    <location>
        <begin position="95"/>
        <end position="113"/>
    </location>
</feature>
<feature type="domain" description="DUF883" evidence="4">
    <location>
        <begin position="86"/>
        <end position="115"/>
    </location>
</feature>
<proteinExistence type="predicted"/>
<dbReference type="Pfam" id="PF19029">
    <property type="entry name" value="DUF883_C"/>
    <property type="match status" value="1"/>
</dbReference>
<accession>A0A285JIJ2</accession>
<feature type="coiled-coil region" evidence="1">
    <location>
        <begin position="21"/>
        <end position="78"/>
    </location>
</feature>
<name>A0A285JIJ2_9RHOB</name>
<dbReference type="EMBL" id="OBEA01000009">
    <property type="protein sequence ID" value="SNY59617.1"/>
    <property type="molecule type" value="Genomic_DNA"/>
</dbReference>
<dbReference type="AlphaFoldDB" id="A0A285JIJ2"/>
<dbReference type="EMBL" id="PGTD01000022">
    <property type="protein sequence ID" value="PJE26452.1"/>
    <property type="molecule type" value="Genomic_DNA"/>
</dbReference>
<sequence length="115" mass="11951">MATTKAAETARNSKPAPQGDTAEIQAQLEAVRADVAELTRALASYGKAQKDGMTEAARARAEALKGDAEAGLAEAEARAREAYQRTETAVRDNPGTAMALAGGVGFLAGLFMARR</sequence>
<evidence type="ECO:0000313" key="6">
    <source>
        <dbReference type="EMBL" id="SNY59617.1"/>
    </source>
</evidence>
<organism evidence="6 7">
    <name type="scientific">Pseudooceanicola antarcticus</name>
    <dbReference type="NCBI Taxonomy" id="1247613"/>
    <lineage>
        <taxon>Bacteria</taxon>
        <taxon>Pseudomonadati</taxon>
        <taxon>Pseudomonadota</taxon>
        <taxon>Alphaproteobacteria</taxon>
        <taxon>Rhodobacterales</taxon>
        <taxon>Paracoccaceae</taxon>
        <taxon>Pseudooceanicola</taxon>
    </lineage>
</organism>
<evidence type="ECO:0000313" key="5">
    <source>
        <dbReference type="EMBL" id="PJE26452.1"/>
    </source>
</evidence>
<keyword evidence="3" id="KW-0472">Membrane</keyword>
<keyword evidence="3" id="KW-0812">Transmembrane</keyword>
<keyword evidence="3" id="KW-1133">Transmembrane helix</keyword>
<dbReference type="InterPro" id="IPR043605">
    <property type="entry name" value="DUF883_C"/>
</dbReference>
<keyword evidence="8" id="KW-1185">Reference proteome</keyword>
<dbReference type="OrthoDB" id="7876489at2"/>
<reference evidence="6 7" key="1">
    <citation type="submission" date="2017-09" db="EMBL/GenBank/DDBJ databases">
        <authorList>
            <person name="Ehlers B."/>
            <person name="Leendertz F.H."/>
        </authorList>
    </citation>
    <scope>NUCLEOTIDE SEQUENCE [LARGE SCALE GENOMIC DNA]</scope>
    <source>
        <strain evidence="6 7">CGMCC 1.12662</strain>
    </source>
</reference>
<evidence type="ECO:0000313" key="7">
    <source>
        <dbReference type="Proteomes" id="UP000231655"/>
    </source>
</evidence>
<dbReference type="Proteomes" id="UP000231702">
    <property type="component" value="Unassembled WGS sequence"/>
</dbReference>
<protein>
    <submittedName>
        <fullName evidence="5">DUF883 domain-containing protein</fullName>
    </submittedName>
    <submittedName>
        <fullName evidence="6">Membrane-anchored ribosome-binding protein, inhibits growth in stationary phase, ElaB/YqjD/DUF883 family</fullName>
    </submittedName>
</protein>
<evidence type="ECO:0000313" key="8">
    <source>
        <dbReference type="Proteomes" id="UP000231702"/>
    </source>
</evidence>
<evidence type="ECO:0000256" key="2">
    <source>
        <dbReference type="SAM" id="MobiDB-lite"/>
    </source>
</evidence>
<evidence type="ECO:0000256" key="1">
    <source>
        <dbReference type="SAM" id="Coils"/>
    </source>
</evidence>
<evidence type="ECO:0000259" key="4">
    <source>
        <dbReference type="Pfam" id="PF19029"/>
    </source>
</evidence>
<gene>
    <name evidence="5" type="ORF">CVM39_18085</name>
    <name evidence="6" type="ORF">SAMN06297129_3800</name>
</gene>